<dbReference type="AlphaFoldDB" id="A0A369JA58"/>
<evidence type="ECO:0000313" key="3">
    <source>
        <dbReference type="Proteomes" id="UP000076154"/>
    </source>
</evidence>
<dbReference type="Proteomes" id="UP000076154">
    <property type="component" value="Unassembled WGS sequence"/>
</dbReference>
<evidence type="ECO:0000313" key="2">
    <source>
        <dbReference type="EMBL" id="RDB15746.1"/>
    </source>
</evidence>
<dbReference type="STRING" id="39966.A0A369JA58"/>
<dbReference type="OrthoDB" id="2269034at2759"/>
<comment type="caution">
    <text evidence="2">The sequence shown here is derived from an EMBL/GenBank/DDBJ whole genome shotgun (WGS) entry which is preliminary data.</text>
</comment>
<accession>A0A369JA58</accession>
<protein>
    <submittedName>
        <fullName evidence="2">Uncharacterized protein</fullName>
    </submittedName>
</protein>
<name>A0A369JA58_HYPMA</name>
<dbReference type="InParanoid" id="A0A369JA58"/>
<evidence type="ECO:0000256" key="1">
    <source>
        <dbReference type="SAM" id="MobiDB-lite"/>
    </source>
</evidence>
<feature type="compositionally biased region" description="Low complexity" evidence="1">
    <location>
        <begin position="1"/>
        <end position="13"/>
    </location>
</feature>
<dbReference type="Gene3D" id="3.80.10.10">
    <property type="entry name" value="Ribonuclease Inhibitor"/>
    <property type="match status" value="1"/>
</dbReference>
<proteinExistence type="predicted"/>
<dbReference type="SUPFAM" id="SSF52047">
    <property type="entry name" value="RNI-like"/>
    <property type="match status" value="1"/>
</dbReference>
<gene>
    <name evidence="2" type="ORF">Hypma_003630</name>
</gene>
<dbReference type="EMBL" id="LUEZ02000138">
    <property type="protein sequence ID" value="RDB15746.1"/>
    <property type="molecule type" value="Genomic_DNA"/>
</dbReference>
<feature type="region of interest" description="Disordered" evidence="1">
    <location>
        <begin position="1"/>
        <end position="26"/>
    </location>
</feature>
<organism evidence="2 3">
    <name type="scientific">Hypsizygus marmoreus</name>
    <name type="common">White beech mushroom</name>
    <name type="synonym">Agaricus marmoreus</name>
    <dbReference type="NCBI Taxonomy" id="39966"/>
    <lineage>
        <taxon>Eukaryota</taxon>
        <taxon>Fungi</taxon>
        <taxon>Dikarya</taxon>
        <taxon>Basidiomycota</taxon>
        <taxon>Agaricomycotina</taxon>
        <taxon>Agaricomycetes</taxon>
        <taxon>Agaricomycetidae</taxon>
        <taxon>Agaricales</taxon>
        <taxon>Tricholomatineae</taxon>
        <taxon>Lyophyllaceae</taxon>
        <taxon>Hypsizygus</taxon>
    </lineage>
</organism>
<reference evidence="2" key="1">
    <citation type="submission" date="2018-04" db="EMBL/GenBank/DDBJ databases">
        <title>Whole genome sequencing of Hypsizygus marmoreus.</title>
        <authorList>
            <person name="Choi I.-G."/>
            <person name="Min B."/>
            <person name="Kim J.-G."/>
            <person name="Kim S."/>
            <person name="Oh Y.-L."/>
            <person name="Kong W.-S."/>
            <person name="Park H."/>
            <person name="Jeong J."/>
            <person name="Song E.-S."/>
        </authorList>
    </citation>
    <scope>NUCLEOTIDE SEQUENCE [LARGE SCALE GENOMIC DNA]</scope>
    <source>
        <strain evidence="2">51987-8</strain>
    </source>
</reference>
<dbReference type="InterPro" id="IPR032675">
    <property type="entry name" value="LRR_dom_sf"/>
</dbReference>
<keyword evidence="3" id="KW-1185">Reference proteome</keyword>
<sequence>MTTSLSSPVVSVSSEHETSTGHDNTSSRTGVIYHLPLELLREIFILCLTHDRSPNRNVAPLLICHVCSRWRDLAFSVPELWNELRLSYNPFKGPVDAFMRTYIDATELWFRCIGRYCPFSYILDLPPKVISHNAERSFTSPLPPSLRFLALKMNEVSQLTTHIHLHADGLASLERMRISISSDLSSFSSVMRSFPFGSAIRLRRLALDIEGRCVIPRLAPSPWTQLTHLVLGHDLSLVTWHEIIRYCTQLQECFVEISTPSLGLSVSNPIGIKDETTLLHLTDLTLLFSDAPDIVAAVEGLHFPAITSLHLECAYGSRFYLSLEPVQRIFRNAQLKSLTLRQGPQYAEDLLGILEITTTLDHLEVSCGMEQAHFLSRLRCLPLADGPTLVPQLTSLVLVVLDYNFDRWSFSSQAFIDTVQSRWWVVSDGDGDAQLPTVSCLKYVSLAIDDRHTDTQDEVRGMLVPLIAQGLHADVHAITHDDWLGQCYLYMDPQLYCDWDYNK</sequence>